<name>A0ABP6YL39_9FLAO</name>
<evidence type="ECO:0008006" key="4">
    <source>
        <dbReference type="Google" id="ProtNLM"/>
    </source>
</evidence>
<comment type="caution">
    <text evidence="2">The sequence shown here is derived from an EMBL/GenBank/DDBJ whole genome shotgun (WGS) entry which is preliminary data.</text>
</comment>
<proteinExistence type="predicted"/>
<dbReference type="InterPro" id="IPR013785">
    <property type="entry name" value="Aldolase_TIM"/>
</dbReference>
<gene>
    <name evidence="2" type="ORF">GCM10022395_35800</name>
</gene>
<dbReference type="Proteomes" id="UP001500954">
    <property type="component" value="Unassembled WGS sequence"/>
</dbReference>
<accession>A0ABP6YL39</accession>
<keyword evidence="1" id="KW-1133">Transmembrane helix</keyword>
<keyword evidence="1" id="KW-0472">Membrane</keyword>
<dbReference type="EMBL" id="BAABCY010000103">
    <property type="protein sequence ID" value="GAA3584655.1"/>
    <property type="molecule type" value="Genomic_DNA"/>
</dbReference>
<keyword evidence="1" id="KW-0812">Transmembrane</keyword>
<dbReference type="InterPro" id="IPR017853">
    <property type="entry name" value="GH"/>
</dbReference>
<dbReference type="SUPFAM" id="SSF51445">
    <property type="entry name" value="(Trans)glycosidases"/>
    <property type="match status" value="1"/>
</dbReference>
<dbReference type="Gene3D" id="3.20.20.70">
    <property type="entry name" value="Aldolase class I"/>
    <property type="match status" value="1"/>
</dbReference>
<evidence type="ECO:0000313" key="2">
    <source>
        <dbReference type="EMBL" id="GAA3584655.1"/>
    </source>
</evidence>
<reference evidence="3" key="1">
    <citation type="journal article" date="2019" name="Int. J. Syst. Evol. Microbiol.">
        <title>The Global Catalogue of Microorganisms (GCM) 10K type strain sequencing project: providing services to taxonomists for standard genome sequencing and annotation.</title>
        <authorList>
            <consortium name="The Broad Institute Genomics Platform"/>
            <consortium name="The Broad Institute Genome Sequencing Center for Infectious Disease"/>
            <person name="Wu L."/>
            <person name="Ma J."/>
        </authorList>
    </citation>
    <scope>NUCLEOTIDE SEQUENCE [LARGE SCALE GENOMIC DNA]</scope>
    <source>
        <strain evidence="3">JCM 17111</strain>
    </source>
</reference>
<evidence type="ECO:0000313" key="3">
    <source>
        <dbReference type="Proteomes" id="UP001500954"/>
    </source>
</evidence>
<feature type="transmembrane region" description="Helical" evidence="1">
    <location>
        <begin position="12"/>
        <end position="34"/>
    </location>
</feature>
<sequence length="712" mass="82091">MLLQLSKMKNSGAMYYKVVIKIYWTIIIIMTLSLNANGQNRKSFSISNKFLSRTIVIDGGNIRTSKIFNRLNGKEIDLLNKEDFRLRISEGTDVENSDVIITSKDFVVKEVFKDSAEKLSFLLENKDYQLEVTLVYELKRENRFLNKYLVVKSGRPVTLERIDLEVISVDDIYQPYKLKQITAWGPAQWRPGLGQPLYTEESATYWGTEFPASYNYVENKTGYCGYLLGKQIEPGKSYTTYKSVLGVGDDARFIQDSFFEYIDQIRVRPFRLQVQYNSWFDFYNNVTREKFANSVEKVNQELHIERGLSPLNAYVIDDGWQDSEADWSKEMWKVNSERFDIDLKSSFETVHKARSNLGLWLSPGCNFGARQAVPLMKEKGLEALDEYMSLAGPVYMQLLEDRMLELTTDGVSYFKLDGLFGHLNRREFDFQGTDYGGATMPQLGVEGFKPADMRLNDHKYDELKTYYLVAGTERLMDIFKKQNEINPDIYIVISNGAYLSPWWLQYVDAVWMINAGDAAEGSGRRQELIYRDEVYYNTWVTERTQFPINSVFNHEPKKTKTGESVKQFSEYLWMNLSRGTGFVELYIKTEVLSERDWDVLASGLKWVQKVFPYFKKAKMHGGNPQKGQVYGYTGWNDKGGYISFHNPSETSTQTYTVKLSRALGTTPFLGEMLISSPLDNAMELVGRKIKEGEQMDVILSPGQVKILEFTAI</sequence>
<keyword evidence="3" id="KW-1185">Reference proteome</keyword>
<evidence type="ECO:0000256" key="1">
    <source>
        <dbReference type="SAM" id="Phobius"/>
    </source>
</evidence>
<protein>
    <recommendedName>
        <fullName evidence="4">Alpha-galactosidase</fullName>
    </recommendedName>
</protein>
<organism evidence="2 3">
    <name type="scientific">Snuella lapsa</name>
    <dbReference type="NCBI Taxonomy" id="870481"/>
    <lineage>
        <taxon>Bacteria</taxon>
        <taxon>Pseudomonadati</taxon>
        <taxon>Bacteroidota</taxon>
        <taxon>Flavobacteriia</taxon>
        <taxon>Flavobacteriales</taxon>
        <taxon>Flavobacteriaceae</taxon>
        <taxon>Snuella</taxon>
    </lineage>
</organism>